<evidence type="ECO:0000313" key="1">
    <source>
        <dbReference type="EMBL" id="KAB1441040.1"/>
    </source>
</evidence>
<dbReference type="InterPro" id="IPR036412">
    <property type="entry name" value="HAD-like_sf"/>
</dbReference>
<dbReference type="InterPro" id="IPR000150">
    <property type="entry name" value="Cof"/>
</dbReference>
<dbReference type="OrthoDB" id="9810101at2"/>
<name>A0A7V7QPJ6_9FIRM</name>
<dbReference type="Gene3D" id="3.30.1240.10">
    <property type="match status" value="1"/>
</dbReference>
<dbReference type="SFLD" id="SFLDG01140">
    <property type="entry name" value="C2.B:_Phosphomannomutase_and_P"/>
    <property type="match status" value="1"/>
</dbReference>
<gene>
    <name evidence="1" type="ORF">F7O84_00720</name>
</gene>
<dbReference type="AlphaFoldDB" id="A0A7V7QPJ6"/>
<dbReference type="InterPro" id="IPR023214">
    <property type="entry name" value="HAD_sf"/>
</dbReference>
<dbReference type="InterPro" id="IPR006379">
    <property type="entry name" value="HAD-SF_hydro_IIB"/>
</dbReference>
<dbReference type="PANTHER" id="PTHR10000:SF25">
    <property type="entry name" value="PHOSPHATASE YKRA-RELATED"/>
    <property type="match status" value="1"/>
</dbReference>
<comment type="caution">
    <text evidence="1">The sequence shown here is derived from an EMBL/GenBank/DDBJ whole genome shotgun (WGS) entry which is preliminary data.</text>
</comment>
<reference evidence="1 2" key="1">
    <citation type="submission" date="2019-09" db="EMBL/GenBank/DDBJ databases">
        <authorList>
            <person name="Valk L.C."/>
        </authorList>
    </citation>
    <scope>NUCLEOTIDE SEQUENCE [LARGE SCALE GENOMIC DNA]</scope>
    <source>
        <strain evidence="1">GalUA</strain>
    </source>
</reference>
<dbReference type="PANTHER" id="PTHR10000">
    <property type="entry name" value="PHOSPHOSERINE PHOSPHATASE"/>
    <property type="match status" value="1"/>
</dbReference>
<dbReference type="SFLD" id="SFLDS00003">
    <property type="entry name" value="Haloacid_Dehalogenase"/>
    <property type="match status" value="1"/>
</dbReference>
<proteinExistence type="predicted"/>
<dbReference type="Gene3D" id="3.40.50.1000">
    <property type="entry name" value="HAD superfamily/HAD-like"/>
    <property type="match status" value="1"/>
</dbReference>
<keyword evidence="2" id="KW-1185">Reference proteome</keyword>
<sequence>MEKLVFVDIDGTLCDFSGVVPDSAIKAIKTARKNGHKVFVCTGRAKSEIYPFILDIGFDGLVCSAGAYVECEGNVIFHKSIDENLREMLVGYLQKDNTAFLLETNEGVYIQEKDETVLNDIFLASGEEINIDSKEYLKILTVAKDIMQVKQVNKVLYFQSNKSLKQMQQDLGEHFLILPNSIGVFGSNSGEISDKKINKSTGIQKVLAYYGKNKDTVIAFGDGANDVEMLTFAQIGIAMGNAWDKLKEYADDVTDSVSENGIYNGFKKYKLI</sequence>
<keyword evidence="1" id="KW-0378">Hydrolase</keyword>
<evidence type="ECO:0000313" key="2">
    <source>
        <dbReference type="Proteomes" id="UP000461768"/>
    </source>
</evidence>
<dbReference type="Proteomes" id="UP000461768">
    <property type="component" value="Unassembled WGS sequence"/>
</dbReference>
<organism evidence="1 2">
    <name type="scientific">Candidatus Galacturonatibacter soehngenii</name>
    <dbReference type="NCBI Taxonomy" id="2307010"/>
    <lineage>
        <taxon>Bacteria</taxon>
        <taxon>Bacillati</taxon>
        <taxon>Bacillota</taxon>
        <taxon>Clostridia</taxon>
        <taxon>Lachnospirales</taxon>
        <taxon>Lachnospiraceae</taxon>
        <taxon>Candidatus Galacturonatibacter</taxon>
    </lineage>
</organism>
<dbReference type="SUPFAM" id="SSF56784">
    <property type="entry name" value="HAD-like"/>
    <property type="match status" value="1"/>
</dbReference>
<dbReference type="Pfam" id="PF08282">
    <property type="entry name" value="Hydrolase_3"/>
    <property type="match status" value="1"/>
</dbReference>
<dbReference type="RefSeq" id="WP_151140736.1">
    <property type="nucleotide sequence ID" value="NZ_WAGX01000002.1"/>
</dbReference>
<dbReference type="NCBIfam" id="TIGR01484">
    <property type="entry name" value="HAD-SF-IIB"/>
    <property type="match status" value="1"/>
</dbReference>
<accession>A0A7V7QPJ6</accession>
<dbReference type="GO" id="GO:0005829">
    <property type="term" value="C:cytosol"/>
    <property type="evidence" value="ECO:0007669"/>
    <property type="project" value="TreeGrafter"/>
</dbReference>
<dbReference type="GO" id="GO:0016791">
    <property type="term" value="F:phosphatase activity"/>
    <property type="evidence" value="ECO:0007669"/>
    <property type="project" value="TreeGrafter"/>
</dbReference>
<dbReference type="GO" id="GO:0000287">
    <property type="term" value="F:magnesium ion binding"/>
    <property type="evidence" value="ECO:0007669"/>
    <property type="project" value="TreeGrafter"/>
</dbReference>
<dbReference type="EMBL" id="WAGX01000002">
    <property type="protein sequence ID" value="KAB1441040.1"/>
    <property type="molecule type" value="Genomic_DNA"/>
</dbReference>
<dbReference type="PROSITE" id="PS01229">
    <property type="entry name" value="COF_2"/>
    <property type="match status" value="1"/>
</dbReference>
<dbReference type="NCBIfam" id="TIGR00099">
    <property type="entry name" value="Cof-subfamily"/>
    <property type="match status" value="1"/>
</dbReference>
<reference evidence="1 2" key="2">
    <citation type="submission" date="2020-02" db="EMBL/GenBank/DDBJ databases">
        <title>Candidatus Galacturonibacter soehngenii shows hetero-acetogenic catabolism of galacturonic acid but lacks a canonical carbon monoxide dehydrogenase/acetyl-CoA synthase complex.</title>
        <authorList>
            <person name="Diender M."/>
            <person name="Stouten G.R."/>
            <person name="Petersen J.F."/>
            <person name="Nielsen P.H."/>
            <person name="Dueholm M.S."/>
            <person name="Pronk J.T."/>
            <person name="Van Loosdrecht M.C.M."/>
        </authorList>
    </citation>
    <scope>NUCLEOTIDE SEQUENCE [LARGE SCALE GENOMIC DNA]</scope>
    <source>
        <strain evidence="1">GalUA</strain>
    </source>
</reference>
<protein>
    <submittedName>
        <fullName evidence="1">Cof-type HAD-IIB family hydrolase</fullName>
    </submittedName>
</protein>